<evidence type="ECO:0000313" key="2">
    <source>
        <dbReference type="EMBL" id="TXI53932.1"/>
    </source>
</evidence>
<feature type="compositionally biased region" description="Basic and acidic residues" evidence="1">
    <location>
        <begin position="222"/>
        <end position="240"/>
    </location>
</feature>
<dbReference type="Proteomes" id="UP000321797">
    <property type="component" value="Unassembled WGS sequence"/>
</dbReference>
<evidence type="ECO:0000256" key="1">
    <source>
        <dbReference type="SAM" id="MobiDB-lite"/>
    </source>
</evidence>
<reference evidence="2 3" key="1">
    <citation type="submission" date="2018-09" db="EMBL/GenBank/DDBJ databases">
        <title>Metagenome Assembled Genomes from an Advanced Water Purification Facility.</title>
        <authorList>
            <person name="Stamps B.W."/>
            <person name="Spear J.R."/>
        </authorList>
    </citation>
    <scope>NUCLEOTIDE SEQUENCE [LARGE SCALE GENOMIC DNA]</scope>
    <source>
        <strain evidence="2">Bin_29_2</strain>
    </source>
</reference>
<organism evidence="2 3">
    <name type="scientific">Mycolicibacter arupensis</name>
    <dbReference type="NCBI Taxonomy" id="342002"/>
    <lineage>
        <taxon>Bacteria</taxon>
        <taxon>Bacillati</taxon>
        <taxon>Actinomycetota</taxon>
        <taxon>Actinomycetes</taxon>
        <taxon>Mycobacteriales</taxon>
        <taxon>Mycobacteriaceae</taxon>
        <taxon>Mycolicibacter</taxon>
    </lineage>
</organism>
<accession>A0A5C7XWR9</accession>
<dbReference type="EMBL" id="SSGD01000095">
    <property type="protein sequence ID" value="TXI53932.1"/>
    <property type="molecule type" value="Genomic_DNA"/>
</dbReference>
<feature type="compositionally biased region" description="Acidic residues" evidence="1">
    <location>
        <begin position="42"/>
        <end position="51"/>
    </location>
</feature>
<feature type="compositionally biased region" description="Basic and acidic residues" evidence="1">
    <location>
        <begin position="279"/>
        <end position="303"/>
    </location>
</feature>
<feature type="region of interest" description="Disordered" evidence="1">
    <location>
        <begin position="222"/>
        <end position="329"/>
    </location>
</feature>
<gene>
    <name evidence="2" type="ORF">E6Q54_15780</name>
</gene>
<dbReference type="RefSeq" id="WP_276761834.1">
    <property type="nucleotide sequence ID" value="NZ_SSGD01000095.1"/>
</dbReference>
<dbReference type="AlphaFoldDB" id="A0A5C7XWR9"/>
<proteinExistence type="predicted"/>
<feature type="region of interest" description="Disordered" evidence="1">
    <location>
        <begin position="88"/>
        <end position="108"/>
    </location>
</feature>
<evidence type="ECO:0000313" key="3">
    <source>
        <dbReference type="Proteomes" id="UP000321797"/>
    </source>
</evidence>
<name>A0A5C7XWR9_9MYCO</name>
<sequence length="329" mass="35998">MDRNRRDELLRQRRRAIKTLRDTGMTDEEIERELGISIEPDSGADEPEADEVIDVEIVSVEETPSAKDDRDGPMSRAEEAVSVALVPVRTASPRSEAENGSKTGEPSMYSEEWWETVAPGTGHRRCRGHSTRTGLRCKQQAMMGTTVCRFHGGSAPHVQRAAKVRLDMAADRMAANLLGLAEYSGNDAIRLGATNSALDRAGIIRPTQVEVGPIERKPYEDIFDRIGGGSREESRARRGEGSLSSTAHEFDSCATESDPEDSGDLYTGDGGLRGDQTGEGDRSGHDTGPRRFGREVDAEDAVRRARAANAQAGRPQLAIESPHRRYRRG</sequence>
<protein>
    <submittedName>
        <fullName evidence="2">Uncharacterized protein</fullName>
    </submittedName>
</protein>
<feature type="region of interest" description="Disordered" evidence="1">
    <location>
        <begin position="16"/>
        <end position="51"/>
    </location>
</feature>
<comment type="caution">
    <text evidence="2">The sequence shown here is derived from an EMBL/GenBank/DDBJ whole genome shotgun (WGS) entry which is preliminary data.</text>
</comment>